<dbReference type="InterPro" id="IPR036259">
    <property type="entry name" value="MFS_trans_sf"/>
</dbReference>
<dbReference type="PROSITE" id="PS50850">
    <property type="entry name" value="MFS"/>
    <property type="match status" value="1"/>
</dbReference>
<proteinExistence type="predicted"/>
<comment type="subcellular location">
    <subcellularLocation>
        <location evidence="1">Membrane</location>
        <topology evidence="1">Multi-pass membrane protein</topology>
    </subcellularLocation>
</comment>
<organism evidence="7 8">
    <name type="scientific">Lithohypha guttulata</name>
    <dbReference type="NCBI Taxonomy" id="1690604"/>
    <lineage>
        <taxon>Eukaryota</taxon>
        <taxon>Fungi</taxon>
        <taxon>Dikarya</taxon>
        <taxon>Ascomycota</taxon>
        <taxon>Pezizomycotina</taxon>
        <taxon>Eurotiomycetes</taxon>
        <taxon>Chaetothyriomycetidae</taxon>
        <taxon>Chaetothyriales</taxon>
        <taxon>Trichomeriaceae</taxon>
        <taxon>Lithohypha</taxon>
    </lineage>
</organism>
<protein>
    <recommendedName>
        <fullName evidence="6">Major facilitator superfamily (MFS) profile domain-containing protein</fullName>
    </recommendedName>
</protein>
<dbReference type="EMBL" id="JAVRRG010000070">
    <property type="protein sequence ID" value="KAK5089802.1"/>
    <property type="molecule type" value="Genomic_DNA"/>
</dbReference>
<keyword evidence="4 5" id="KW-0472">Membrane</keyword>
<feature type="transmembrane region" description="Helical" evidence="5">
    <location>
        <begin position="168"/>
        <end position="186"/>
    </location>
</feature>
<keyword evidence="8" id="KW-1185">Reference proteome</keyword>
<evidence type="ECO:0000256" key="3">
    <source>
        <dbReference type="ARBA" id="ARBA00022989"/>
    </source>
</evidence>
<evidence type="ECO:0000256" key="5">
    <source>
        <dbReference type="SAM" id="Phobius"/>
    </source>
</evidence>
<evidence type="ECO:0000256" key="2">
    <source>
        <dbReference type="ARBA" id="ARBA00022692"/>
    </source>
</evidence>
<dbReference type="PANTHER" id="PTHR23501:SF59">
    <property type="entry name" value="MAJOR FACILITATOR SUPERFAMILY (MFS) PROFILE DOMAIN-CONTAINING PROTEIN-RELATED"/>
    <property type="match status" value="1"/>
</dbReference>
<feature type="transmembrane region" description="Helical" evidence="5">
    <location>
        <begin position="135"/>
        <end position="156"/>
    </location>
</feature>
<feature type="transmembrane region" description="Helical" evidence="5">
    <location>
        <begin position="236"/>
        <end position="256"/>
    </location>
</feature>
<dbReference type="Gene3D" id="1.20.1720.10">
    <property type="entry name" value="Multidrug resistance protein D"/>
    <property type="match status" value="1"/>
</dbReference>
<dbReference type="Proteomes" id="UP001345013">
    <property type="component" value="Unassembled WGS sequence"/>
</dbReference>
<dbReference type="InterPro" id="IPR020846">
    <property type="entry name" value="MFS_dom"/>
</dbReference>
<dbReference type="SUPFAM" id="SSF103473">
    <property type="entry name" value="MFS general substrate transporter"/>
    <property type="match status" value="1"/>
</dbReference>
<evidence type="ECO:0000256" key="1">
    <source>
        <dbReference type="ARBA" id="ARBA00004141"/>
    </source>
</evidence>
<dbReference type="PANTHER" id="PTHR23501">
    <property type="entry name" value="MAJOR FACILITATOR SUPERFAMILY"/>
    <property type="match status" value="1"/>
</dbReference>
<feature type="transmembrane region" description="Helical" evidence="5">
    <location>
        <begin position="198"/>
        <end position="216"/>
    </location>
</feature>
<gene>
    <name evidence="7" type="ORF">LTR24_005854</name>
</gene>
<name>A0ABR0K810_9EURO</name>
<feature type="transmembrane region" description="Helical" evidence="5">
    <location>
        <begin position="110"/>
        <end position="129"/>
    </location>
</feature>
<evidence type="ECO:0000313" key="8">
    <source>
        <dbReference type="Proteomes" id="UP001345013"/>
    </source>
</evidence>
<dbReference type="Pfam" id="PF07690">
    <property type="entry name" value="MFS_1"/>
    <property type="match status" value="1"/>
</dbReference>
<comment type="caution">
    <text evidence="7">The sequence shown here is derived from an EMBL/GenBank/DDBJ whole genome shotgun (WGS) entry which is preliminary data.</text>
</comment>
<sequence>MSQLCINTIDKTSAEIASLTIEREEPVQDVASNTARANWRFRVFWTVLYLLVLLCALEATAVSVPLTMIAAGLDGDMQDSFWIGSSYLLSSTISQPLITYLSSIFRRAPLLHFSVIMFAAGALTSALAQTMHTMLLGRVFQGTGAGGILVLSAILLTDLVPLRQRGPYSGMLSMMWAIGTVVGPIVGATATERSSWRWIFWLNLPCCGVALPLVIYSLRLEDRTGPMSRKIRNFDYVGFVLFAASLASTLIGTSWICNIGYRRAWSTNLRSGRRRIFLGKLADTDTRRSGTRWIGSFYATLTFDIGATYQRQCV</sequence>
<accession>A0ABR0K810</accession>
<keyword evidence="3 5" id="KW-1133">Transmembrane helix</keyword>
<feature type="domain" description="Major facilitator superfamily (MFS) profile" evidence="6">
    <location>
        <begin position="44"/>
        <end position="314"/>
    </location>
</feature>
<keyword evidence="2 5" id="KW-0812">Transmembrane</keyword>
<reference evidence="7 8" key="1">
    <citation type="submission" date="2023-08" db="EMBL/GenBank/DDBJ databases">
        <title>Black Yeasts Isolated from many extreme environments.</title>
        <authorList>
            <person name="Coleine C."/>
            <person name="Stajich J.E."/>
            <person name="Selbmann L."/>
        </authorList>
    </citation>
    <scope>NUCLEOTIDE SEQUENCE [LARGE SCALE GENOMIC DNA]</scope>
    <source>
        <strain evidence="7 8">CCFEE 5885</strain>
    </source>
</reference>
<feature type="transmembrane region" description="Helical" evidence="5">
    <location>
        <begin position="43"/>
        <end position="69"/>
    </location>
</feature>
<evidence type="ECO:0000313" key="7">
    <source>
        <dbReference type="EMBL" id="KAK5089802.1"/>
    </source>
</evidence>
<evidence type="ECO:0000256" key="4">
    <source>
        <dbReference type="ARBA" id="ARBA00023136"/>
    </source>
</evidence>
<evidence type="ECO:0000259" key="6">
    <source>
        <dbReference type="PROSITE" id="PS50850"/>
    </source>
</evidence>
<dbReference type="InterPro" id="IPR011701">
    <property type="entry name" value="MFS"/>
</dbReference>